<feature type="transmembrane region" description="Helical" evidence="1">
    <location>
        <begin position="48"/>
        <end position="67"/>
    </location>
</feature>
<name>A0AAU9VMB2_9FIRM</name>
<dbReference type="EMBL" id="OW659496">
    <property type="protein sequence ID" value="CAH2763306.1"/>
    <property type="molecule type" value="Genomic_DNA"/>
</dbReference>
<dbReference type="AlphaFoldDB" id="A0AAU9VMB2"/>
<gene>
    <name evidence="3" type="ORF">ERYAMS2_01680</name>
    <name evidence="2" type="ORF">ERYAMS_01385</name>
</gene>
<keyword evidence="1" id="KW-0812">Transmembrane</keyword>
<feature type="transmembrane region" description="Helical" evidence="1">
    <location>
        <begin position="114"/>
        <end position="133"/>
    </location>
</feature>
<keyword evidence="1" id="KW-0472">Membrane</keyword>
<dbReference type="EMBL" id="OW659477">
    <property type="protein sequence ID" value="CAH2763347.1"/>
    <property type="molecule type" value="Genomic_DNA"/>
</dbReference>
<dbReference type="Proteomes" id="UP001154111">
    <property type="component" value="Chromosome"/>
</dbReference>
<evidence type="ECO:0000313" key="2">
    <source>
        <dbReference type="EMBL" id="CAH2763306.1"/>
    </source>
</evidence>
<evidence type="ECO:0000256" key="1">
    <source>
        <dbReference type="SAM" id="Phobius"/>
    </source>
</evidence>
<accession>A0AAU9VMB2</accession>
<organism evidence="3 5">
    <name type="scientific">Erysipelothrix amsterdamensis</name>
    <dbReference type="NCBI Taxonomy" id="2929157"/>
    <lineage>
        <taxon>Bacteria</taxon>
        <taxon>Bacillati</taxon>
        <taxon>Bacillota</taxon>
        <taxon>Erysipelotrichia</taxon>
        <taxon>Erysipelotrichales</taxon>
        <taxon>Erysipelotrichaceae</taxon>
        <taxon>Erysipelothrix</taxon>
    </lineage>
</organism>
<feature type="transmembrane region" description="Helical" evidence="1">
    <location>
        <begin position="140"/>
        <end position="158"/>
    </location>
</feature>
<dbReference type="Proteomes" id="UP001154095">
    <property type="component" value="Chromosome"/>
</dbReference>
<protein>
    <submittedName>
        <fullName evidence="3">---NA</fullName>
    </submittedName>
</protein>
<proteinExistence type="predicted"/>
<reference evidence="3" key="1">
    <citation type="submission" date="2022-04" db="EMBL/GenBank/DDBJ databases">
        <authorList>
            <person name="Forde T."/>
        </authorList>
    </citation>
    <scope>NUCLEOTIDE SEQUENCE</scope>
    <source>
        <strain evidence="3">A18Y016a</strain>
        <strain evidence="2">A18Y020d</strain>
    </source>
</reference>
<keyword evidence="4" id="KW-1185">Reference proteome</keyword>
<sequence>MGFLQRSKFLIITNLVSLFITSLSNDSDEYLRMLCLLPTENSPYVNTLASLLLTLLHILTVSSYISYMIEMRAMIQVRIQKYYCIRLIHEVIQISLLLLICQSLSFNLLWSYDVLFIFTYFMFVSSCLIILYFKTSKLCVLPTFLFTLIFRLILSLTYT</sequence>
<keyword evidence="1" id="KW-1133">Transmembrane helix</keyword>
<evidence type="ECO:0000313" key="4">
    <source>
        <dbReference type="Proteomes" id="UP001154095"/>
    </source>
</evidence>
<evidence type="ECO:0000313" key="5">
    <source>
        <dbReference type="Proteomes" id="UP001154111"/>
    </source>
</evidence>
<feature type="transmembrane region" description="Helical" evidence="1">
    <location>
        <begin position="87"/>
        <end position="108"/>
    </location>
</feature>
<evidence type="ECO:0000313" key="3">
    <source>
        <dbReference type="EMBL" id="CAH2763347.1"/>
    </source>
</evidence>